<evidence type="ECO:0000313" key="2">
    <source>
        <dbReference type="Proteomes" id="UP000887013"/>
    </source>
</evidence>
<keyword evidence="2" id="KW-1185">Reference proteome</keyword>
<accession>A0A8X6R666</accession>
<dbReference type="Proteomes" id="UP000887013">
    <property type="component" value="Unassembled WGS sequence"/>
</dbReference>
<reference evidence="1" key="1">
    <citation type="submission" date="2020-08" db="EMBL/GenBank/DDBJ databases">
        <title>Multicomponent nature underlies the extraordinary mechanical properties of spider dragline silk.</title>
        <authorList>
            <person name="Kono N."/>
            <person name="Nakamura H."/>
            <person name="Mori M."/>
            <person name="Yoshida Y."/>
            <person name="Ohtoshi R."/>
            <person name="Malay A.D."/>
            <person name="Moran D.A.P."/>
            <person name="Tomita M."/>
            <person name="Numata K."/>
            <person name="Arakawa K."/>
        </authorList>
    </citation>
    <scope>NUCLEOTIDE SEQUENCE</scope>
</reference>
<organism evidence="1 2">
    <name type="scientific">Nephila pilipes</name>
    <name type="common">Giant wood spider</name>
    <name type="synonym">Nephila maculata</name>
    <dbReference type="NCBI Taxonomy" id="299642"/>
    <lineage>
        <taxon>Eukaryota</taxon>
        <taxon>Metazoa</taxon>
        <taxon>Ecdysozoa</taxon>
        <taxon>Arthropoda</taxon>
        <taxon>Chelicerata</taxon>
        <taxon>Arachnida</taxon>
        <taxon>Araneae</taxon>
        <taxon>Araneomorphae</taxon>
        <taxon>Entelegynae</taxon>
        <taxon>Araneoidea</taxon>
        <taxon>Nephilidae</taxon>
        <taxon>Nephila</taxon>
    </lineage>
</organism>
<gene>
    <name evidence="1" type="ORF">NPIL_306371</name>
</gene>
<dbReference type="AlphaFoldDB" id="A0A8X6R666"/>
<sequence>MHKRLPYFETEICNCPELNSWKLMLMLGGTAVPDHLYHNVPVTDSNMWSDPQNTTCSSLLLLSLPSRTNRALHASLQEEQSPRVWKPTS</sequence>
<name>A0A8X6R666_NEPPI</name>
<dbReference type="EMBL" id="BMAW01037792">
    <property type="protein sequence ID" value="GFU49884.1"/>
    <property type="molecule type" value="Genomic_DNA"/>
</dbReference>
<protein>
    <submittedName>
        <fullName evidence="1">Uncharacterized protein</fullName>
    </submittedName>
</protein>
<comment type="caution">
    <text evidence="1">The sequence shown here is derived from an EMBL/GenBank/DDBJ whole genome shotgun (WGS) entry which is preliminary data.</text>
</comment>
<proteinExistence type="predicted"/>
<evidence type="ECO:0000313" key="1">
    <source>
        <dbReference type="EMBL" id="GFU49884.1"/>
    </source>
</evidence>